<feature type="transmembrane region" description="Helical" evidence="1">
    <location>
        <begin position="20"/>
        <end position="40"/>
    </location>
</feature>
<dbReference type="EMBL" id="FUYZ01000007">
    <property type="protein sequence ID" value="SKB98653.1"/>
    <property type="molecule type" value="Genomic_DNA"/>
</dbReference>
<protein>
    <submittedName>
        <fullName evidence="2">Uncharacterized protein</fullName>
    </submittedName>
</protein>
<gene>
    <name evidence="2" type="ORF">SAMN05660477_02243</name>
</gene>
<evidence type="ECO:0000313" key="3">
    <source>
        <dbReference type="Proteomes" id="UP000191112"/>
    </source>
</evidence>
<keyword evidence="3" id="KW-1185">Reference proteome</keyword>
<proteinExistence type="predicted"/>
<dbReference type="OrthoDB" id="1449742at2"/>
<dbReference type="Proteomes" id="UP000191112">
    <property type="component" value="Unassembled WGS sequence"/>
</dbReference>
<reference evidence="2 3" key="1">
    <citation type="submission" date="2017-02" db="EMBL/GenBank/DDBJ databases">
        <authorList>
            <person name="Peterson S.W."/>
        </authorList>
    </citation>
    <scope>NUCLEOTIDE SEQUENCE [LARGE SCALE GENOMIC DNA]</scope>
    <source>
        <strain evidence="2 3">DSM 22323</strain>
    </source>
</reference>
<keyword evidence="1" id="KW-1133">Transmembrane helix</keyword>
<keyword evidence="1" id="KW-0472">Membrane</keyword>
<feature type="transmembrane region" description="Helical" evidence="1">
    <location>
        <begin position="60"/>
        <end position="82"/>
    </location>
</feature>
<keyword evidence="1" id="KW-0812">Transmembrane</keyword>
<dbReference type="STRING" id="619805.SAMN05660477_02243"/>
<dbReference type="RefSeq" id="WP_079667455.1">
    <property type="nucleotide sequence ID" value="NZ_FUYZ01000007.1"/>
</dbReference>
<sequence length="128" mass="14775">MELNSSFARLLRSIEDAPQIMVFFAAFGVFFYMILLGLALWPFQDYIKNKIYNTIIKTYFYALGITWIVGFITQILLLFLGISGLHLLAIWLTLHLISILFCAFNFHSIDGSITRLGEEKKKQKSTKK</sequence>
<name>A0A1T5FR67_9FLAO</name>
<organism evidence="2 3">
    <name type="scientific">Soonwooa buanensis</name>
    <dbReference type="NCBI Taxonomy" id="619805"/>
    <lineage>
        <taxon>Bacteria</taxon>
        <taxon>Pseudomonadati</taxon>
        <taxon>Bacteroidota</taxon>
        <taxon>Flavobacteriia</taxon>
        <taxon>Flavobacteriales</taxon>
        <taxon>Weeksellaceae</taxon>
        <taxon>Chryseobacterium group</taxon>
        <taxon>Soonwooa</taxon>
    </lineage>
</organism>
<feature type="transmembrane region" description="Helical" evidence="1">
    <location>
        <begin position="88"/>
        <end position="106"/>
    </location>
</feature>
<evidence type="ECO:0000313" key="2">
    <source>
        <dbReference type="EMBL" id="SKB98653.1"/>
    </source>
</evidence>
<evidence type="ECO:0000256" key="1">
    <source>
        <dbReference type="SAM" id="Phobius"/>
    </source>
</evidence>
<accession>A0A1T5FR67</accession>
<dbReference type="AlphaFoldDB" id="A0A1T5FR67"/>